<feature type="signal peptide" evidence="1">
    <location>
        <begin position="1"/>
        <end position="20"/>
    </location>
</feature>
<evidence type="ECO:0000256" key="1">
    <source>
        <dbReference type="SAM" id="SignalP"/>
    </source>
</evidence>
<keyword evidence="1" id="KW-0732">Signal</keyword>
<feature type="chain" id="PRO_5038000829" evidence="1">
    <location>
        <begin position="21"/>
        <end position="137"/>
    </location>
</feature>
<evidence type="ECO:0000313" key="3">
    <source>
        <dbReference type="WBParaSite" id="PSU_v2.g13724.t1"/>
    </source>
</evidence>
<protein>
    <submittedName>
        <fullName evidence="3">Uncharacterized protein</fullName>
    </submittedName>
</protein>
<organism evidence="2 3">
    <name type="scientific">Panagrolaimus superbus</name>
    <dbReference type="NCBI Taxonomy" id="310955"/>
    <lineage>
        <taxon>Eukaryota</taxon>
        <taxon>Metazoa</taxon>
        <taxon>Ecdysozoa</taxon>
        <taxon>Nematoda</taxon>
        <taxon>Chromadorea</taxon>
        <taxon>Rhabditida</taxon>
        <taxon>Tylenchina</taxon>
        <taxon>Panagrolaimomorpha</taxon>
        <taxon>Panagrolaimoidea</taxon>
        <taxon>Panagrolaimidae</taxon>
        <taxon>Panagrolaimus</taxon>
    </lineage>
</organism>
<keyword evidence="2" id="KW-1185">Reference proteome</keyword>
<evidence type="ECO:0000313" key="2">
    <source>
        <dbReference type="Proteomes" id="UP000887577"/>
    </source>
</evidence>
<dbReference type="AlphaFoldDB" id="A0A914Y0J4"/>
<sequence length="137" mass="15618">MFKLLFSTILFIEISNGSTALPTAHHNIDGIEFDIALNEELIIAVKFGYKQPYIDYCPIVNPATNECVPDEMQVLAFVGGTFDEMILNTKWINKMNMIVLNPVKPINYVFDVLTFGFPCYSSYFENMTHFKVGIFVD</sequence>
<dbReference type="WBParaSite" id="PSU_v2.g13724.t1">
    <property type="protein sequence ID" value="PSU_v2.g13724.t1"/>
    <property type="gene ID" value="PSU_v2.g13724"/>
</dbReference>
<name>A0A914Y0J4_9BILA</name>
<proteinExistence type="predicted"/>
<dbReference type="Proteomes" id="UP000887577">
    <property type="component" value="Unplaced"/>
</dbReference>
<accession>A0A914Y0J4</accession>
<reference evidence="3" key="1">
    <citation type="submission" date="2022-11" db="UniProtKB">
        <authorList>
            <consortium name="WormBaseParasite"/>
        </authorList>
    </citation>
    <scope>IDENTIFICATION</scope>
</reference>